<keyword evidence="6 8" id="KW-0315">Glutamine amidotransferase</keyword>
<evidence type="ECO:0000259" key="11">
    <source>
        <dbReference type="PROSITE" id="PS51278"/>
    </source>
</evidence>
<proteinExistence type="inferred from homology"/>
<dbReference type="KEGG" id="pfer:IRI77_37160"/>
<evidence type="ECO:0000313" key="12">
    <source>
        <dbReference type="EMBL" id="QOY88302.1"/>
    </source>
</evidence>
<dbReference type="GO" id="GO:0006529">
    <property type="term" value="P:asparagine biosynthetic process"/>
    <property type="evidence" value="ECO:0007669"/>
    <property type="project" value="UniProtKB-KW"/>
</dbReference>
<keyword evidence="8" id="KW-0061">Asparagine biosynthesis</keyword>
<evidence type="ECO:0000256" key="7">
    <source>
        <dbReference type="ARBA" id="ARBA00048741"/>
    </source>
</evidence>
<dbReference type="Proteomes" id="UP000593892">
    <property type="component" value="Chromosome"/>
</dbReference>
<protein>
    <recommendedName>
        <fullName evidence="3">asparagine synthase (glutamine-hydrolyzing)</fullName>
        <ecNumber evidence="3">6.3.5.4</ecNumber>
    </recommendedName>
</protein>
<keyword evidence="4 9" id="KW-0547">Nucleotide-binding</keyword>
<feature type="binding site" evidence="9">
    <location>
        <position position="99"/>
    </location>
    <ligand>
        <name>L-glutamine</name>
        <dbReference type="ChEBI" id="CHEBI:58359"/>
    </ligand>
</feature>
<dbReference type="InterPro" id="IPR051786">
    <property type="entry name" value="ASN_synthetase/amidase"/>
</dbReference>
<dbReference type="AlphaFoldDB" id="A0A7S7NR83"/>
<dbReference type="Pfam" id="PF13537">
    <property type="entry name" value="GATase_7"/>
    <property type="match status" value="1"/>
</dbReference>
<dbReference type="PROSITE" id="PS51278">
    <property type="entry name" value="GATASE_TYPE_2"/>
    <property type="match status" value="1"/>
</dbReference>
<evidence type="ECO:0000313" key="13">
    <source>
        <dbReference type="Proteomes" id="UP000593892"/>
    </source>
</evidence>
<sequence>MCGIAGFTKLDHPVERGRIDRIVQTIHHRGPDHQGTHESDLIALGNARLSIIDLSSQGNQPIYAQNGDLVIVYNGEVYNHADVRRELEELGHSFETHCDTEVVLKAFVQWDTQSFKKLRGMFAIAIWSESKRRLVLARDRMGIKPLYMFHRGRDLYFGSELKTILEHPEIPRKLDLNGLSYYLSLNYVPAPYTLIEGLEKLLPGEFLEWQNGYIQRAPYWSIQFKPDSTITLEDGKQELDRLLRLSIREHLISDVPLGVWASGGLDSSAVLHYAAQEVPKLNTFSVSFKGQGHDESEYFRQVAAQYGTNHNEFDLNPEKELVDAIGKISYYSDEPSADAGALPVWFLSEMTRKHVTVALSGEGADELFGGYLTYVADGYAAQAQKYPRWMRRLGLGVARMLPVSDEKIGFEYKAKRFLEGSLLKPAEAHLFWNGSFNEETKRALYQARRYPNPGELINTLPTEAFSSGELNRFLWLDQRYYLSDDILYKCDRMSMAHSLEVRPPFLDHRIVDFAGQLPESLKIQGSSLKHVLRELMRDKLPPAVLTRKKEGFDIPAHRWFRGVLRPLMEETLSKANVDETGLFRSEVIEKVKRDHVGRRANLGYQLWGLLTLFLWMKRWKVETAT</sequence>
<dbReference type="Gene3D" id="3.40.50.620">
    <property type="entry name" value="HUPs"/>
    <property type="match status" value="1"/>
</dbReference>
<dbReference type="PANTHER" id="PTHR43284">
    <property type="entry name" value="ASPARAGINE SYNTHETASE (GLUTAMINE-HYDROLYZING)"/>
    <property type="match status" value="1"/>
</dbReference>
<dbReference type="InterPro" id="IPR001962">
    <property type="entry name" value="Asn_synthase"/>
</dbReference>
<feature type="binding site" evidence="9">
    <location>
        <position position="286"/>
    </location>
    <ligand>
        <name>ATP</name>
        <dbReference type="ChEBI" id="CHEBI:30616"/>
    </ligand>
</feature>
<evidence type="ECO:0000256" key="8">
    <source>
        <dbReference type="PIRSR" id="PIRSR001589-1"/>
    </source>
</evidence>
<dbReference type="SUPFAM" id="SSF52402">
    <property type="entry name" value="Adenine nucleotide alpha hydrolases-like"/>
    <property type="match status" value="1"/>
</dbReference>
<dbReference type="EMBL" id="CP063849">
    <property type="protein sequence ID" value="QOY88302.1"/>
    <property type="molecule type" value="Genomic_DNA"/>
</dbReference>
<dbReference type="Pfam" id="PF00733">
    <property type="entry name" value="Asn_synthase"/>
    <property type="match status" value="1"/>
</dbReference>
<dbReference type="PANTHER" id="PTHR43284:SF1">
    <property type="entry name" value="ASPARAGINE SYNTHETASE"/>
    <property type="match status" value="1"/>
</dbReference>
<dbReference type="CDD" id="cd00712">
    <property type="entry name" value="AsnB"/>
    <property type="match status" value="1"/>
</dbReference>
<evidence type="ECO:0000256" key="3">
    <source>
        <dbReference type="ARBA" id="ARBA00012737"/>
    </source>
</evidence>
<dbReference type="GO" id="GO:0005524">
    <property type="term" value="F:ATP binding"/>
    <property type="evidence" value="ECO:0007669"/>
    <property type="project" value="UniProtKB-KW"/>
</dbReference>
<feature type="domain" description="Glutamine amidotransferase type-2" evidence="11">
    <location>
        <begin position="2"/>
        <end position="212"/>
    </location>
</feature>
<feature type="site" description="Important for beta-aspartyl-AMP intermediate formation" evidence="10">
    <location>
        <position position="362"/>
    </location>
</feature>
<reference evidence="12 13" key="1">
    <citation type="submission" date="2020-10" db="EMBL/GenBank/DDBJ databases">
        <title>Complete genome sequence of Paludibaculum fermentans P105T, a facultatively anaerobic acidobacterium capable of dissimilatory Fe(III) reduction.</title>
        <authorList>
            <person name="Dedysh S.N."/>
            <person name="Beletsky A.V."/>
            <person name="Kulichevskaya I.S."/>
            <person name="Mardanov A.V."/>
            <person name="Ravin N.V."/>
        </authorList>
    </citation>
    <scope>NUCLEOTIDE SEQUENCE [LARGE SCALE GENOMIC DNA]</scope>
    <source>
        <strain evidence="12 13">P105</strain>
    </source>
</reference>
<dbReference type="RefSeq" id="WP_194449965.1">
    <property type="nucleotide sequence ID" value="NZ_CP063849.1"/>
</dbReference>
<evidence type="ECO:0000256" key="9">
    <source>
        <dbReference type="PIRSR" id="PIRSR001589-2"/>
    </source>
</evidence>
<dbReference type="EC" id="6.3.5.4" evidence="3"/>
<dbReference type="CDD" id="cd01991">
    <property type="entry name" value="Asn_synthase_B_C"/>
    <property type="match status" value="1"/>
</dbReference>
<evidence type="ECO:0000256" key="4">
    <source>
        <dbReference type="ARBA" id="ARBA00022741"/>
    </source>
</evidence>
<comment type="similarity">
    <text evidence="2">Belongs to the asparagine synthetase family.</text>
</comment>
<dbReference type="GO" id="GO:0004066">
    <property type="term" value="F:asparagine synthase (glutamine-hydrolyzing) activity"/>
    <property type="evidence" value="ECO:0007669"/>
    <property type="project" value="UniProtKB-EC"/>
</dbReference>
<keyword evidence="13" id="KW-1185">Reference proteome</keyword>
<dbReference type="Gene3D" id="3.60.20.10">
    <property type="entry name" value="Glutamine Phosphoribosylpyrophosphate, subunit 1, domain 1"/>
    <property type="match status" value="1"/>
</dbReference>
<dbReference type="GO" id="GO:0005829">
    <property type="term" value="C:cytosol"/>
    <property type="evidence" value="ECO:0007669"/>
    <property type="project" value="TreeGrafter"/>
</dbReference>
<feature type="binding site" evidence="9">
    <location>
        <begin position="360"/>
        <end position="361"/>
    </location>
    <ligand>
        <name>ATP</name>
        <dbReference type="ChEBI" id="CHEBI:30616"/>
    </ligand>
</feature>
<evidence type="ECO:0000256" key="6">
    <source>
        <dbReference type="ARBA" id="ARBA00022962"/>
    </source>
</evidence>
<dbReference type="InterPro" id="IPR033738">
    <property type="entry name" value="AsnB_N"/>
</dbReference>
<dbReference type="PIRSF" id="PIRSF001589">
    <property type="entry name" value="Asn_synthetase_glu-h"/>
    <property type="match status" value="1"/>
</dbReference>
<dbReference type="InterPro" id="IPR014729">
    <property type="entry name" value="Rossmann-like_a/b/a_fold"/>
</dbReference>
<evidence type="ECO:0000256" key="1">
    <source>
        <dbReference type="ARBA" id="ARBA00005187"/>
    </source>
</evidence>
<name>A0A7S7NR83_PALFE</name>
<keyword evidence="12" id="KW-0436">Ligase</keyword>
<comment type="catalytic activity">
    <reaction evidence="7">
        <text>L-aspartate + L-glutamine + ATP + H2O = L-asparagine + L-glutamate + AMP + diphosphate + H(+)</text>
        <dbReference type="Rhea" id="RHEA:12228"/>
        <dbReference type="ChEBI" id="CHEBI:15377"/>
        <dbReference type="ChEBI" id="CHEBI:15378"/>
        <dbReference type="ChEBI" id="CHEBI:29985"/>
        <dbReference type="ChEBI" id="CHEBI:29991"/>
        <dbReference type="ChEBI" id="CHEBI:30616"/>
        <dbReference type="ChEBI" id="CHEBI:33019"/>
        <dbReference type="ChEBI" id="CHEBI:58048"/>
        <dbReference type="ChEBI" id="CHEBI:58359"/>
        <dbReference type="ChEBI" id="CHEBI:456215"/>
        <dbReference type="EC" id="6.3.5.4"/>
    </reaction>
</comment>
<dbReference type="SUPFAM" id="SSF56235">
    <property type="entry name" value="N-terminal nucleophile aminohydrolases (Ntn hydrolases)"/>
    <property type="match status" value="1"/>
</dbReference>
<keyword evidence="5 9" id="KW-0067">ATP-binding</keyword>
<dbReference type="InterPro" id="IPR017932">
    <property type="entry name" value="GATase_2_dom"/>
</dbReference>
<feature type="active site" description="For GATase activity" evidence="8">
    <location>
        <position position="2"/>
    </location>
</feature>
<evidence type="ECO:0000256" key="5">
    <source>
        <dbReference type="ARBA" id="ARBA00022840"/>
    </source>
</evidence>
<comment type="pathway">
    <text evidence="1">Amino-acid biosynthesis; L-asparagine biosynthesis; L-asparagine from L-aspartate (L-Gln route): step 1/1.</text>
</comment>
<accession>A0A7S7NR83</accession>
<organism evidence="12 13">
    <name type="scientific">Paludibaculum fermentans</name>
    <dbReference type="NCBI Taxonomy" id="1473598"/>
    <lineage>
        <taxon>Bacteria</taxon>
        <taxon>Pseudomonadati</taxon>
        <taxon>Acidobacteriota</taxon>
        <taxon>Terriglobia</taxon>
        <taxon>Bryobacterales</taxon>
        <taxon>Bryobacteraceae</taxon>
        <taxon>Paludibaculum</taxon>
    </lineage>
</organism>
<dbReference type="InterPro" id="IPR006426">
    <property type="entry name" value="Asn_synth_AEB"/>
</dbReference>
<dbReference type="InterPro" id="IPR029055">
    <property type="entry name" value="Ntn_hydrolases_N"/>
</dbReference>
<dbReference type="NCBIfam" id="TIGR01536">
    <property type="entry name" value="asn_synth_AEB"/>
    <property type="match status" value="1"/>
</dbReference>
<evidence type="ECO:0000256" key="10">
    <source>
        <dbReference type="PIRSR" id="PIRSR001589-3"/>
    </source>
</evidence>
<keyword evidence="8" id="KW-0028">Amino-acid biosynthesis</keyword>
<gene>
    <name evidence="12" type="primary">asnB</name>
    <name evidence="12" type="ORF">IRI77_37160</name>
</gene>
<evidence type="ECO:0000256" key="2">
    <source>
        <dbReference type="ARBA" id="ARBA00005752"/>
    </source>
</evidence>